<dbReference type="EMBL" id="JAAGRR010000001">
    <property type="protein sequence ID" value="NDY41297.1"/>
    <property type="molecule type" value="Genomic_DNA"/>
</dbReference>
<gene>
    <name evidence="3" type="ORF">G3N55_00335</name>
</gene>
<evidence type="ECO:0000313" key="4">
    <source>
        <dbReference type="Proteomes" id="UP000469346"/>
    </source>
</evidence>
<dbReference type="InterPro" id="IPR024952">
    <property type="entry name" value="LPP20-like_dom"/>
</dbReference>
<accession>A0A6N9TPD4</accession>
<keyword evidence="1" id="KW-0732">Signal</keyword>
<dbReference type="AlphaFoldDB" id="A0A6N9TPD4"/>
<feature type="signal peptide" evidence="1">
    <location>
        <begin position="1"/>
        <end position="21"/>
    </location>
</feature>
<sequence length="193" mass="20972">MNVVRLVMVSAVAVLVLAACAKKAPEVPSAYAPGAPEWVVKGSGAFESDHGKVFYGVGSASGIRNASLLRMTAQNRARNELAKILQVYTASLMKDYMASTTAGEPGISSEEQHVEAAIKTVTSQTLSGVEIVDTWMDPRTGELFTLARLDLDAFTDAIEKSRDLDAKVKDYIRRNAERLHGELDRELERMGGR</sequence>
<dbReference type="Gene3D" id="3.10.28.20">
    <property type="entry name" value="Acetamidase/Formamidase-like domains"/>
    <property type="match status" value="1"/>
</dbReference>
<protein>
    <recommendedName>
        <fullName evidence="2">Lipoprotein LPP20-like domain-containing protein</fullName>
    </recommendedName>
</protein>
<dbReference type="Pfam" id="PF02169">
    <property type="entry name" value="LPP20"/>
    <property type="match status" value="1"/>
</dbReference>
<evidence type="ECO:0000313" key="3">
    <source>
        <dbReference type="EMBL" id="NDY41297.1"/>
    </source>
</evidence>
<evidence type="ECO:0000259" key="2">
    <source>
        <dbReference type="Pfam" id="PF02169"/>
    </source>
</evidence>
<name>A0A6N9TPD4_DISTH</name>
<evidence type="ECO:0000256" key="1">
    <source>
        <dbReference type="SAM" id="SignalP"/>
    </source>
</evidence>
<feature type="chain" id="PRO_5026866804" description="Lipoprotein LPP20-like domain-containing protein" evidence="1">
    <location>
        <begin position="22"/>
        <end position="193"/>
    </location>
</feature>
<comment type="caution">
    <text evidence="3">The sequence shown here is derived from an EMBL/GenBank/DDBJ whole genome shotgun (WGS) entry which is preliminary data.</text>
</comment>
<dbReference type="Proteomes" id="UP000469346">
    <property type="component" value="Unassembled WGS sequence"/>
</dbReference>
<reference evidence="3 4" key="1">
    <citation type="submission" date="2020-02" db="EMBL/GenBank/DDBJ databases">
        <title>Comparative genomics of sulfur disproportionating microorganisms.</title>
        <authorList>
            <person name="Ward L.M."/>
            <person name="Bertran E."/>
            <person name="Johnston D.T."/>
        </authorList>
    </citation>
    <scope>NUCLEOTIDE SEQUENCE [LARGE SCALE GENOMIC DNA]</scope>
    <source>
        <strain evidence="3 4">DSM 100025</strain>
    </source>
</reference>
<dbReference type="PROSITE" id="PS51257">
    <property type="entry name" value="PROKAR_LIPOPROTEIN"/>
    <property type="match status" value="1"/>
</dbReference>
<dbReference type="RefSeq" id="WP_163297436.1">
    <property type="nucleotide sequence ID" value="NZ_JAAGRR010000001.1"/>
</dbReference>
<organism evidence="3 4">
    <name type="scientific">Dissulfurirhabdus thermomarina</name>
    <dbReference type="NCBI Taxonomy" id="1765737"/>
    <lineage>
        <taxon>Bacteria</taxon>
        <taxon>Deltaproteobacteria</taxon>
        <taxon>Dissulfurirhabdaceae</taxon>
        <taxon>Dissulfurirhabdus</taxon>
    </lineage>
</organism>
<feature type="domain" description="Lipoprotein LPP20-like" evidence="2">
    <location>
        <begin position="36"/>
        <end position="150"/>
    </location>
</feature>
<keyword evidence="4" id="KW-1185">Reference proteome</keyword>
<proteinExistence type="predicted"/>